<evidence type="ECO:0000313" key="1">
    <source>
        <dbReference type="EMBL" id="CAI2200917.1"/>
    </source>
</evidence>
<feature type="non-terminal residue" evidence="1">
    <location>
        <position position="1"/>
    </location>
</feature>
<dbReference type="AlphaFoldDB" id="A0A9W4X7Q4"/>
<gene>
    <name evidence="1" type="ORF">FWILDA_LOCUS19806</name>
</gene>
<protein>
    <submittedName>
        <fullName evidence="1">743_t:CDS:1</fullName>
    </submittedName>
</protein>
<keyword evidence="2" id="KW-1185">Reference proteome</keyword>
<accession>A0A9W4X7Q4</accession>
<name>A0A9W4X7Q4_9GLOM</name>
<evidence type="ECO:0000313" key="2">
    <source>
        <dbReference type="Proteomes" id="UP001153678"/>
    </source>
</evidence>
<comment type="caution">
    <text evidence="1">The sequence shown here is derived from an EMBL/GenBank/DDBJ whole genome shotgun (WGS) entry which is preliminary data.</text>
</comment>
<dbReference type="EMBL" id="CAMKVN010025878">
    <property type="protein sequence ID" value="CAI2200917.1"/>
    <property type="molecule type" value="Genomic_DNA"/>
</dbReference>
<reference evidence="1" key="1">
    <citation type="submission" date="2022-08" db="EMBL/GenBank/DDBJ databases">
        <authorList>
            <person name="Kallberg Y."/>
            <person name="Tangrot J."/>
            <person name="Rosling A."/>
        </authorList>
    </citation>
    <scope>NUCLEOTIDE SEQUENCE</scope>
    <source>
        <strain evidence="1">Wild A</strain>
    </source>
</reference>
<feature type="non-terminal residue" evidence="1">
    <location>
        <position position="63"/>
    </location>
</feature>
<organism evidence="1 2">
    <name type="scientific">Funneliformis geosporum</name>
    <dbReference type="NCBI Taxonomy" id="1117311"/>
    <lineage>
        <taxon>Eukaryota</taxon>
        <taxon>Fungi</taxon>
        <taxon>Fungi incertae sedis</taxon>
        <taxon>Mucoromycota</taxon>
        <taxon>Glomeromycotina</taxon>
        <taxon>Glomeromycetes</taxon>
        <taxon>Glomerales</taxon>
        <taxon>Glomeraceae</taxon>
        <taxon>Funneliformis</taxon>
    </lineage>
</organism>
<sequence length="63" mass="7140">DIYRNSSIKSCISVKMGDGEKAITCELDFCELYGGCDRKHEGLQFHPRATFNNRYCCNKTSGK</sequence>
<proteinExistence type="predicted"/>
<dbReference type="Proteomes" id="UP001153678">
    <property type="component" value="Unassembled WGS sequence"/>
</dbReference>